<evidence type="ECO:0008006" key="4">
    <source>
        <dbReference type="Google" id="ProtNLM"/>
    </source>
</evidence>
<name>A0A327XAQ9_9GAMM</name>
<evidence type="ECO:0000313" key="2">
    <source>
        <dbReference type="EMBL" id="RAK00757.1"/>
    </source>
</evidence>
<dbReference type="AlphaFoldDB" id="A0A327XAQ9"/>
<sequence>MTKAASLFYSDTHPPYSCRCRYQQQGAALLLTILVLLGISLAMVATHTQQTVMQAQQLQLQQQGMQRQQDIEAVFSGLADNVFTAPFGTSHGALDLDGDVEGIDCSHGFDTASRCYQIRVTDRRNSLIRQRTLVVPESCSPPYWHAPLFRSYYFDLTTGGPPIEPIKPLPPSLKDN</sequence>
<comment type="caution">
    <text evidence="2">The sequence shown here is derived from an EMBL/GenBank/DDBJ whole genome shotgun (WGS) entry which is preliminary data.</text>
</comment>
<feature type="transmembrane region" description="Helical" evidence="1">
    <location>
        <begin position="27"/>
        <end position="45"/>
    </location>
</feature>
<evidence type="ECO:0000313" key="3">
    <source>
        <dbReference type="Proteomes" id="UP000249203"/>
    </source>
</evidence>
<protein>
    <recommendedName>
        <fullName evidence="4">MSHA biogenesis protein MshP</fullName>
    </recommendedName>
</protein>
<keyword evidence="1" id="KW-1133">Transmembrane helix</keyword>
<dbReference type="EMBL" id="QLMD01000002">
    <property type="protein sequence ID" value="RAK00757.1"/>
    <property type="molecule type" value="Genomic_DNA"/>
</dbReference>
<evidence type="ECO:0000256" key="1">
    <source>
        <dbReference type="SAM" id="Phobius"/>
    </source>
</evidence>
<organism evidence="2 3">
    <name type="scientific">Aliidiomarina maris</name>
    <dbReference type="NCBI Taxonomy" id="531312"/>
    <lineage>
        <taxon>Bacteria</taxon>
        <taxon>Pseudomonadati</taxon>
        <taxon>Pseudomonadota</taxon>
        <taxon>Gammaproteobacteria</taxon>
        <taxon>Alteromonadales</taxon>
        <taxon>Idiomarinaceae</taxon>
        <taxon>Aliidiomarina</taxon>
    </lineage>
</organism>
<keyword evidence="1" id="KW-0812">Transmembrane</keyword>
<accession>A0A327XAQ9</accession>
<gene>
    <name evidence="2" type="ORF">B0I24_102182</name>
</gene>
<reference evidence="2 3" key="1">
    <citation type="submission" date="2018-06" db="EMBL/GenBank/DDBJ databases">
        <title>Genomic Encyclopedia of Type Strains, Phase III (KMG-III): the genomes of soil and plant-associated and newly described type strains.</title>
        <authorList>
            <person name="Whitman W."/>
        </authorList>
    </citation>
    <scope>NUCLEOTIDE SEQUENCE [LARGE SCALE GENOMIC DNA]</scope>
    <source>
        <strain evidence="2 3">CGMCC 1.15366</strain>
    </source>
</reference>
<keyword evidence="1" id="KW-0472">Membrane</keyword>
<proteinExistence type="predicted"/>
<dbReference type="Proteomes" id="UP000249203">
    <property type="component" value="Unassembled WGS sequence"/>
</dbReference>